<accession>A0AA49JH75</accession>
<dbReference type="Gene3D" id="2.130.10.10">
    <property type="entry name" value="YVTN repeat-like/Quinoprotein amine dehydrogenase"/>
    <property type="match status" value="2"/>
</dbReference>
<dbReference type="PANTHER" id="PTHR47199">
    <property type="entry name" value="PHOTOSYSTEM II STABILITY/ASSEMBLY FACTOR HCF136, CHLOROPLASTIC"/>
    <property type="match status" value="1"/>
</dbReference>
<dbReference type="CDD" id="cd15482">
    <property type="entry name" value="Sialidase_non-viral"/>
    <property type="match status" value="1"/>
</dbReference>
<dbReference type="SUPFAM" id="SSF110296">
    <property type="entry name" value="Oligoxyloglucan reducing end-specific cellobiohydrolase"/>
    <property type="match status" value="1"/>
</dbReference>
<keyword evidence="2" id="KW-0604">Photosystem II</keyword>
<reference evidence="5" key="1">
    <citation type="journal article" date="2023" name="Comput. Struct. Biotechnol. J.">
        <title>Discovery of a novel marine Bacteroidetes with a rich repertoire of carbohydrate-active enzymes.</title>
        <authorList>
            <person name="Chen B."/>
            <person name="Liu G."/>
            <person name="Chen Q."/>
            <person name="Wang H."/>
            <person name="Liu L."/>
            <person name="Tang K."/>
        </authorList>
    </citation>
    <scope>NUCLEOTIDE SEQUENCE</scope>
    <source>
        <strain evidence="5">TK19036</strain>
    </source>
</reference>
<evidence type="ECO:0000313" key="5">
    <source>
        <dbReference type="EMBL" id="WKN37780.1"/>
    </source>
</evidence>
<sequence>MKRFLLYILCLLLLESSCQPSEQPEQQNEEHEANALRFRWELMDTLTHASLRGLSTVSTATAWASGQYGTILRTTDGGNHWEQRSVPGIDSADFRDVEAISENVAYVLAAGSPAYIFKTTDGGATWAKQYENIAPDIFLDGMAFWDEQHGIVMGDPMDGYFTILRTEDGGQTWERVPSENLPSPQKGEAGFAASGTNIIARDNRYAWFATGGGASRVLRSSDRGVTWEASPTPMTQGAASQGIFSFTFTDSLRGVAVGGDYQSPEVATQNACYTTDGGHTWQLAENPPRGYRSGVAYLSSAKTYIAVGPGGSDYSADGIRWHPLDSVGYHSIQSRPGGKAAWVSGSDGRIARVTW</sequence>
<evidence type="ECO:0000259" key="4">
    <source>
        <dbReference type="Pfam" id="PF14870"/>
    </source>
</evidence>
<dbReference type="GO" id="GO:0009523">
    <property type="term" value="C:photosystem II"/>
    <property type="evidence" value="ECO:0007669"/>
    <property type="project" value="UniProtKB-KW"/>
</dbReference>
<reference evidence="5" key="2">
    <citation type="journal article" date="2024" name="Antonie Van Leeuwenhoek">
        <title>Roseihalotalea indica gen. nov., sp. nov., a halophilic Bacteroidetes from mesopelagic Southwest Indian Ocean with higher carbohydrate metabolic potential.</title>
        <authorList>
            <person name="Chen B."/>
            <person name="Zhang M."/>
            <person name="Lin D."/>
            <person name="Ye J."/>
            <person name="Tang K."/>
        </authorList>
    </citation>
    <scope>NUCLEOTIDE SEQUENCE</scope>
    <source>
        <strain evidence="5">TK19036</strain>
    </source>
</reference>
<keyword evidence="3" id="KW-0732">Signal</keyword>
<proteinExistence type="predicted"/>
<protein>
    <submittedName>
        <fullName evidence="5">YCF48-related protein</fullName>
    </submittedName>
</protein>
<evidence type="ECO:0000256" key="2">
    <source>
        <dbReference type="ARBA" id="ARBA00023276"/>
    </source>
</evidence>
<dbReference type="Pfam" id="PF14870">
    <property type="entry name" value="PSII_BNR"/>
    <property type="match status" value="1"/>
</dbReference>
<gene>
    <name evidence="5" type="ORF">K4G66_03540</name>
</gene>
<name>A0AA49JH75_9BACT</name>
<dbReference type="AlphaFoldDB" id="A0AA49JH75"/>
<evidence type="ECO:0000256" key="3">
    <source>
        <dbReference type="SAM" id="SignalP"/>
    </source>
</evidence>
<dbReference type="InterPro" id="IPR028203">
    <property type="entry name" value="PSII_CF48-like_dom"/>
</dbReference>
<feature type="domain" description="Photosynthesis system II assembly factor Ycf48/Hcf136-like" evidence="4">
    <location>
        <begin position="37"/>
        <end position="128"/>
    </location>
</feature>
<feature type="chain" id="PRO_5041283805" evidence="3">
    <location>
        <begin position="21"/>
        <end position="355"/>
    </location>
</feature>
<evidence type="ECO:0000256" key="1">
    <source>
        <dbReference type="ARBA" id="ARBA00022531"/>
    </source>
</evidence>
<dbReference type="GO" id="GO:0015979">
    <property type="term" value="P:photosynthesis"/>
    <property type="evidence" value="ECO:0007669"/>
    <property type="project" value="UniProtKB-KW"/>
</dbReference>
<dbReference type="EMBL" id="CP120682">
    <property type="protein sequence ID" value="WKN37780.1"/>
    <property type="molecule type" value="Genomic_DNA"/>
</dbReference>
<dbReference type="PANTHER" id="PTHR47199:SF2">
    <property type="entry name" value="PHOTOSYSTEM II STABILITY_ASSEMBLY FACTOR HCF136, CHLOROPLASTIC"/>
    <property type="match status" value="1"/>
</dbReference>
<keyword evidence="1" id="KW-0602">Photosynthesis</keyword>
<dbReference type="InterPro" id="IPR015943">
    <property type="entry name" value="WD40/YVTN_repeat-like_dom_sf"/>
</dbReference>
<dbReference type="SUPFAM" id="SSF50939">
    <property type="entry name" value="Sialidases"/>
    <property type="match status" value="1"/>
</dbReference>
<organism evidence="5">
    <name type="scientific">Roseihalotalea indica</name>
    <dbReference type="NCBI Taxonomy" id="2867963"/>
    <lineage>
        <taxon>Bacteria</taxon>
        <taxon>Pseudomonadati</taxon>
        <taxon>Bacteroidota</taxon>
        <taxon>Cytophagia</taxon>
        <taxon>Cytophagales</taxon>
        <taxon>Catalimonadaceae</taxon>
        <taxon>Roseihalotalea</taxon>
    </lineage>
</organism>
<feature type="signal peptide" evidence="3">
    <location>
        <begin position="1"/>
        <end position="20"/>
    </location>
</feature>
<dbReference type="InterPro" id="IPR036278">
    <property type="entry name" value="Sialidase_sf"/>
</dbReference>